<evidence type="ECO:0000313" key="3">
    <source>
        <dbReference type="Proteomes" id="UP001165060"/>
    </source>
</evidence>
<dbReference type="Proteomes" id="UP001165060">
    <property type="component" value="Unassembled WGS sequence"/>
</dbReference>
<accession>A0ABQ6MNM3</accession>
<dbReference type="PANTHER" id="PTHR45743:SF2">
    <property type="entry name" value="POTASSIUM CHANNEL AKT1"/>
    <property type="match status" value="1"/>
</dbReference>
<dbReference type="InterPro" id="IPR018490">
    <property type="entry name" value="cNMP-bd_dom_sf"/>
</dbReference>
<evidence type="ECO:0008006" key="4">
    <source>
        <dbReference type="Google" id="ProtNLM"/>
    </source>
</evidence>
<keyword evidence="1" id="KW-1133">Transmembrane helix</keyword>
<sequence>MPDNYLELIFAWLLCVFQVSFYAYILGTLFSYVVKKDDNAEQFRKSMTAIDSYCQNRSLPPDLTNSLKAYLHYQLKRNKQNNNQAVVAKLPNTLLGKVATFKFSGVVMRSEIFKSVPHEFVNSFLEVLSTRYLMPNE</sequence>
<reference evidence="2 3" key="1">
    <citation type="journal article" date="2023" name="Commun. Biol.">
        <title>Genome analysis of Parmales, the sister group of diatoms, reveals the evolutionary specialization of diatoms from phago-mixotrophs to photoautotrophs.</title>
        <authorList>
            <person name="Ban H."/>
            <person name="Sato S."/>
            <person name="Yoshikawa S."/>
            <person name="Yamada K."/>
            <person name="Nakamura Y."/>
            <person name="Ichinomiya M."/>
            <person name="Sato N."/>
            <person name="Blanc-Mathieu R."/>
            <person name="Endo H."/>
            <person name="Kuwata A."/>
            <person name="Ogata H."/>
        </authorList>
    </citation>
    <scope>NUCLEOTIDE SEQUENCE [LARGE SCALE GENOMIC DNA]</scope>
</reference>
<evidence type="ECO:0000313" key="2">
    <source>
        <dbReference type="EMBL" id="GMI29108.1"/>
    </source>
</evidence>
<dbReference type="Gene3D" id="1.10.287.630">
    <property type="entry name" value="Helix hairpin bin"/>
    <property type="match status" value="1"/>
</dbReference>
<keyword evidence="1" id="KW-0812">Transmembrane</keyword>
<keyword evidence="1" id="KW-0472">Membrane</keyword>
<name>A0ABQ6MNM3_9STRA</name>
<dbReference type="SUPFAM" id="SSF51206">
    <property type="entry name" value="cAMP-binding domain-like"/>
    <property type="match status" value="1"/>
</dbReference>
<dbReference type="PANTHER" id="PTHR45743">
    <property type="entry name" value="POTASSIUM CHANNEL AKT1"/>
    <property type="match status" value="1"/>
</dbReference>
<keyword evidence="3" id="KW-1185">Reference proteome</keyword>
<proteinExistence type="predicted"/>
<dbReference type="InterPro" id="IPR045319">
    <property type="entry name" value="KAT/AKT"/>
</dbReference>
<comment type="caution">
    <text evidence="2">The sequence shown here is derived from an EMBL/GenBank/DDBJ whole genome shotgun (WGS) entry which is preliminary data.</text>
</comment>
<feature type="transmembrane region" description="Helical" evidence="1">
    <location>
        <begin position="6"/>
        <end position="34"/>
    </location>
</feature>
<protein>
    <recommendedName>
        <fullName evidence="4">ATP synthase F0 subunit 8</fullName>
    </recommendedName>
</protein>
<organism evidence="2 3">
    <name type="scientific">Tetraparma gracilis</name>
    <dbReference type="NCBI Taxonomy" id="2962635"/>
    <lineage>
        <taxon>Eukaryota</taxon>
        <taxon>Sar</taxon>
        <taxon>Stramenopiles</taxon>
        <taxon>Ochrophyta</taxon>
        <taxon>Bolidophyceae</taxon>
        <taxon>Parmales</taxon>
        <taxon>Triparmaceae</taxon>
        <taxon>Tetraparma</taxon>
    </lineage>
</organism>
<feature type="non-terminal residue" evidence="2">
    <location>
        <position position="137"/>
    </location>
</feature>
<gene>
    <name evidence="2" type="ORF">TeGR_g8928</name>
</gene>
<dbReference type="EMBL" id="BRYB01004320">
    <property type="protein sequence ID" value="GMI29108.1"/>
    <property type="molecule type" value="Genomic_DNA"/>
</dbReference>
<evidence type="ECO:0000256" key="1">
    <source>
        <dbReference type="SAM" id="Phobius"/>
    </source>
</evidence>